<dbReference type="PROSITE" id="PS50600">
    <property type="entry name" value="ULP_PROTEASE"/>
    <property type="match status" value="1"/>
</dbReference>
<feature type="compositionally biased region" description="Low complexity" evidence="4">
    <location>
        <begin position="540"/>
        <end position="581"/>
    </location>
</feature>
<comment type="similarity">
    <text evidence="1">Belongs to the peptidase C48 family.</text>
</comment>
<dbReference type="PANTHER" id="PTHR48449:SF1">
    <property type="entry name" value="DUF1985 DOMAIN-CONTAINING PROTEIN"/>
    <property type="match status" value="1"/>
</dbReference>
<organism evidence="6">
    <name type="scientific">Brassica oleracea</name>
    <name type="common">Wild cabbage</name>
    <dbReference type="NCBI Taxonomy" id="3712"/>
    <lineage>
        <taxon>Eukaryota</taxon>
        <taxon>Viridiplantae</taxon>
        <taxon>Streptophyta</taxon>
        <taxon>Embryophyta</taxon>
        <taxon>Tracheophyta</taxon>
        <taxon>Spermatophyta</taxon>
        <taxon>Magnoliopsida</taxon>
        <taxon>eudicotyledons</taxon>
        <taxon>Gunneridae</taxon>
        <taxon>Pentapetalae</taxon>
        <taxon>rosids</taxon>
        <taxon>malvids</taxon>
        <taxon>Brassicales</taxon>
        <taxon>Brassicaceae</taxon>
        <taxon>Brassiceae</taxon>
        <taxon>Brassica</taxon>
    </lineage>
</organism>
<dbReference type="InterPro" id="IPR038765">
    <property type="entry name" value="Papain-like_cys_pep_sf"/>
</dbReference>
<evidence type="ECO:0000313" key="6">
    <source>
        <dbReference type="EMBL" id="VDD31860.1"/>
    </source>
</evidence>
<dbReference type="InterPro" id="IPR003653">
    <property type="entry name" value="Peptidase_C48_C"/>
</dbReference>
<dbReference type="AlphaFoldDB" id="A0A3P6DW20"/>
<feature type="region of interest" description="Disordered" evidence="4">
    <location>
        <begin position="540"/>
        <end position="600"/>
    </location>
</feature>
<feature type="domain" description="Ubiquitin-like protease family profile" evidence="5">
    <location>
        <begin position="691"/>
        <end position="888"/>
    </location>
</feature>
<feature type="non-terminal residue" evidence="6">
    <location>
        <position position="1"/>
    </location>
</feature>
<accession>A0A3P6DW20</accession>
<evidence type="ECO:0000256" key="4">
    <source>
        <dbReference type="SAM" id="MobiDB-lite"/>
    </source>
</evidence>
<dbReference type="SUPFAM" id="SSF54001">
    <property type="entry name" value="Cysteine proteinases"/>
    <property type="match status" value="1"/>
</dbReference>
<dbReference type="InterPro" id="IPR015410">
    <property type="entry name" value="DUF1985"/>
</dbReference>
<feature type="region of interest" description="Disordered" evidence="4">
    <location>
        <begin position="385"/>
        <end position="434"/>
    </location>
</feature>
<evidence type="ECO:0000259" key="5">
    <source>
        <dbReference type="PROSITE" id="PS50600"/>
    </source>
</evidence>
<evidence type="ECO:0000256" key="1">
    <source>
        <dbReference type="ARBA" id="ARBA00005234"/>
    </source>
</evidence>
<dbReference type="EMBL" id="LR031875">
    <property type="protein sequence ID" value="VDD31860.1"/>
    <property type="molecule type" value="Genomic_DNA"/>
</dbReference>
<evidence type="ECO:0000256" key="3">
    <source>
        <dbReference type="ARBA" id="ARBA00022801"/>
    </source>
</evidence>
<name>A0A3P6DW20_BRAOL</name>
<keyword evidence="3" id="KW-0378">Hydrolase</keyword>
<feature type="compositionally biased region" description="Basic and acidic residues" evidence="4">
    <location>
        <begin position="401"/>
        <end position="410"/>
    </location>
</feature>
<sequence>RTKDNFKSSACHSSPSPVFLLPARTPVVFFFFLIAVSETTSHFASRMAMDQLPKTVFKEGTETQVEKVNNTCRTSILKKVEKYVEAEYKEVLGDPLFSQVMDIYVHKLQYSGRVIHSFVCKQLLTAKRHELWFHFARRALRFSMQEFHAITGLKYKDDEPELDIDNWRGDKGFWSKLLRRKGKISLQQIRKVHLKSCNTWSHVDRLRMLYLCVIDGLVMAKDEKVCIPHKYIKLVMDFDKMRKYPWGLHSFDALVTSIAEARDKVKTQNSYVIDGFSYALQIWLMEAIPDIGSLLGKKLKEGVTSMRCRNWKGSAKVSYEDIISIESDFASTLCFPYISSTGNGNIIVDAGFERDDEMNDERVDLIIDMYRKKYDWSKHVWGNQETEQPYADSSEDDGSKEEEAGERSDCGMEEEIETAQLSPTKKRKNQYQDIGAESRKKRILCQRSTDKYRDLEEGMKSYIQGMFKSSFTALGLEVRVLIEDRFTKLEQTILSSQTPVGVPAYTHGAAPAYTQTHGAAPAYTQTHGAAPAYIHTAAAATTSTQAPGSDSTLAPTPTPASTHTSAPATTSRARASRNKASVPSHTGGPATAAMTRSQTKDPELSDVFGSLFDTLDFNLGTQEHLQKTMGSLTQESHVKGFDPSQEIFNRPFLNDIDDPEVRCKDSNYELVFVPEDKFSKLTEWILKPKVLQIGPSKFDVELASRIMGPNEWLKNNDMDAMMYLFREKTSLRRWKPNRVAFMNCMFSNQIITAYRKFDGNRRGYKVDNNLLEYGRGELPYHGSTGSVWSVDVDRLYIPICVNQIHWISMCVNLMNRTVEVFDCGGKKNNKAVEAFAVLIPRIVKAVQSSDKKKDFNVKQYAISYVPMRALNTSGNDCGAYSLKFIECHLLGLDFSLVNDDNIQEARHKIAFDLWEAANDEALQYRMSTFKPPKRAPEKTVELF</sequence>
<dbReference type="GO" id="GO:0006508">
    <property type="term" value="P:proteolysis"/>
    <property type="evidence" value="ECO:0007669"/>
    <property type="project" value="UniProtKB-KW"/>
</dbReference>
<gene>
    <name evidence="6" type="ORF">BOLC9T57183H</name>
</gene>
<evidence type="ECO:0000256" key="2">
    <source>
        <dbReference type="ARBA" id="ARBA00022670"/>
    </source>
</evidence>
<dbReference type="Pfam" id="PF02902">
    <property type="entry name" value="Peptidase_C48"/>
    <property type="match status" value="1"/>
</dbReference>
<dbReference type="PANTHER" id="PTHR48449">
    <property type="entry name" value="DUF1985 DOMAIN-CONTAINING PROTEIN"/>
    <property type="match status" value="1"/>
</dbReference>
<proteinExistence type="inferred from homology"/>
<dbReference type="Gene3D" id="3.40.395.10">
    <property type="entry name" value="Adenoviral Proteinase, Chain A"/>
    <property type="match status" value="1"/>
</dbReference>
<protein>
    <recommendedName>
        <fullName evidence="5">Ubiquitin-like protease family profile domain-containing protein</fullName>
    </recommendedName>
</protein>
<reference evidence="6" key="1">
    <citation type="submission" date="2018-11" db="EMBL/GenBank/DDBJ databases">
        <authorList>
            <consortium name="Genoscope - CEA"/>
            <person name="William W."/>
        </authorList>
    </citation>
    <scope>NUCLEOTIDE SEQUENCE</scope>
</reference>
<dbReference type="GO" id="GO:0008234">
    <property type="term" value="F:cysteine-type peptidase activity"/>
    <property type="evidence" value="ECO:0007669"/>
    <property type="project" value="InterPro"/>
</dbReference>
<keyword evidence="2" id="KW-0645">Protease</keyword>
<dbReference type="Pfam" id="PF09331">
    <property type="entry name" value="DUF1985"/>
    <property type="match status" value="1"/>
</dbReference>